<dbReference type="InterPro" id="IPR025110">
    <property type="entry name" value="AMP-bd_C"/>
</dbReference>
<evidence type="ECO:0000259" key="3">
    <source>
        <dbReference type="Pfam" id="PF00501"/>
    </source>
</evidence>
<dbReference type="Gene3D" id="3.30.300.30">
    <property type="match status" value="1"/>
</dbReference>
<dbReference type="EMBL" id="JALKFT010000023">
    <property type="protein sequence ID" value="MCK9877882.1"/>
    <property type="molecule type" value="Genomic_DNA"/>
</dbReference>
<dbReference type="GO" id="GO:0016874">
    <property type="term" value="F:ligase activity"/>
    <property type="evidence" value="ECO:0007669"/>
    <property type="project" value="UniProtKB-KW"/>
</dbReference>
<gene>
    <name evidence="5" type="ORF">MXD59_19225</name>
</gene>
<dbReference type="InterPro" id="IPR020845">
    <property type="entry name" value="AMP-binding_CS"/>
</dbReference>
<feature type="domain" description="AMP-binding enzyme C-terminal" evidence="4">
    <location>
        <begin position="445"/>
        <end position="520"/>
    </location>
</feature>
<reference evidence="5 6" key="1">
    <citation type="submission" date="2022-04" db="EMBL/GenBank/DDBJ databases">
        <title>Genome diversity in the genus Frankia.</title>
        <authorList>
            <person name="Carlos-Shanley C."/>
            <person name="Hahn D."/>
        </authorList>
    </citation>
    <scope>NUCLEOTIDE SEQUENCE [LARGE SCALE GENOMIC DNA]</scope>
    <source>
        <strain evidence="5 6">Ag45/Mut15</strain>
    </source>
</reference>
<keyword evidence="6" id="KW-1185">Reference proteome</keyword>
<feature type="domain" description="AMP-dependent synthetase/ligase" evidence="3">
    <location>
        <begin position="18"/>
        <end position="394"/>
    </location>
</feature>
<dbReference type="PANTHER" id="PTHR43201">
    <property type="entry name" value="ACYL-COA SYNTHETASE"/>
    <property type="match status" value="1"/>
</dbReference>
<dbReference type="PROSITE" id="PS00455">
    <property type="entry name" value="AMP_BINDING"/>
    <property type="match status" value="1"/>
</dbReference>
<dbReference type="InterPro" id="IPR000873">
    <property type="entry name" value="AMP-dep_synth/lig_dom"/>
</dbReference>
<evidence type="ECO:0000313" key="5">
    <source>
        <dbReference type="EMBL" id="MCK9877882.1"/>
    </source>
</evidence>
<dbReference type="Pfam" id="PF13193">
    <property type="entry name" value="AMP-binding_C"/>
    <property type="match status" value="1"/>
</dbReference>
<dbReference type="Proteomes" id="UP001201873">
    <property type="component" value="Unassembled WGS sequence"/>
</dbReference>
<dbReference type="SUPFAM" id="SSF56801">
    <property type="entry name" value="Acetyl-CoA synthetase-like"/>
    <property type="match status" value="1"/>
</dbReference>
<protein>
    <submittedName>
        <fullName evidence="5">FadD3 family acyl-CoA ligase</fullName>
    </submittedName>
</protein>
<proteinExistence type="inferred from homology"/>
<evidence type="ECO:0000256" key="1">
    <source>
        <dbReference type="ARBA" id="ARBA00006432"/>
    </source>
</evidence>
<comment type="similarity">
    <text evidence="1">Belongs to the ATP-dependent AMP-binding enzyme family.</text>
</comment>
<accession>A0ABT0K2A8</accession>
<evidence type="ECO:0000259" key="4">
    <source>
        <dbReference type="Pfam" id="PF13193"/>
    </source>
</evidence>
<dbReference type="Gene3D" id="3.40.50.12780">
    <property type="entry name" value="N-terminal domain of ligase-like"/>
    <property type="match status" value="1"/>
</dbReference>
<dbReference type="InterPro" id="IPR042099">
    <property type="entry name" value="ANL_N_sf"/>
</dbReference>
<dbReference type="NCBIfam" id="NF005801">
    <property type="entry name" value="PRK07656.1"/>
    <property type="match status" value="1"/>
</dbReference>
<dbReference type="PANTHER" id="PTHR43201:SF5">
    <property type="entry name" value="MEDIUM-CHAIN ACYL-COA LIGASE ACSF2, MITOCHONDRIAL"/>
    <property type="match status" value="1"/>
</dbReference>
<keyword evidence="2 5" id="KW-0436">Ligase</keyword>
<dbReference type="Pfam" id="PF00501">
    <property type="entry name" value="AMP-binding"/>
    <property type="match status" value="1"/>
</dbReference>
<dbReference type="RefSeq" id="WP_248826055.1">
    <property type="nucleotide sequence ID" value="NZ_JALKFT010000023.1"/>
</dbReference>
<comment type="caution">
    <text evidence="5">The sequence shown here is derived from an EMBL/GenBank/DDBJ whole genome shotgun (WGS) entry which is preliminary data.</text>
</comment>
<evidence type="ECO:0000256" key="2">
    <source>
        <dbReference type="ARBA" id="ARBA00022598"/>
    </source>
</evidence>
<dbReference type="InterPro" id="IPR045851">
    <property type="entry name" value="AMP-bd_C_sf"/>
</dbReference>
<name>A0ABT0K2A8_9ACTN</name>
<organism evidence="5 6">
    <name type="scientific">Frankia umida</name>
    <dbReference type="NCBI Taxonomy" id="573489"/>
    <lineage>
        <taxon>Bacteria</taxon>
        <taxon>Bacillati</taxon>
        <taxon>Actinomycetota</taxon>
        <taxon>Actinomycetes</taxon>
        <taxon>Frankiales</taxon>
        <taxon>Frankiaceae</taxon>
        <taxon>Frankia</taxon>
    </lineage>
</organism>
<evidence type="ECO:0000313" key="6">
    <source>
        <dbReference type="Proteomes" id="UP001201873"/>
    </source>
</evidence>
<sequence length="544" mass="57740">MCVVGPARTIPETLAAAVGSFTEHQAVADQNSPLTFGELHEQVRTFGAALVSTGIHVGDRVAIWAPNSPEWVVAALGVFQVGASLVPVNTRFKGAEAAGILRRAQVRLLVTTSGFLGNDYVTLLRGAGVELTALATTVTTDTSDTSDTSDTRTATVPWPEFLARATDATRGEADRRAAALTPDTVSDIIFTSGTTGQPKGVVHTHRSTLQAAQDWVAMTGLATGDRYLMVNPFFHMFGLKSGVLAALVAGATMLPEPVFDVGQVLRRVVEEKVTVLPGPPTLYQAILDHPERDRYDLSSLRLAVTGAADIPVTLIQRVLEELPFTDVLAGYGLTEGGTATGTSLTDDARTIATTVGRRRPGVELHIVDGDGRVLPGGQPGEIQLRSATVMSHYLDDPAATAEVLSADGWLRTGDLGTIDDAGLLRIVGRAKDMFIVGGFNTYPAEIENILLGHPDIEQAAVIGVPDGRLGEVGMAFVVLCPGAVTTPGELVTWSRERMANYKVPRYVQVIDALPLNATGKVVKQHLREQAATTPIAPNHEEKKT</sequence>